<evidence type="ECO:0000313" key="1">
    <source>
        <dbReference type="EMBL" id="KAJ2979490.1"/>
    </source>
</evidence>
<proteinExistence type="predicted"/>
<reference evidence="1" key="1">
    <citation type="submission" date="2022-10" db="EMBL/GenBank/DDBJ databases">
        <title>Genome Sequence of Xylaria curta.</title>
        <authorList>
            <person name="Buettner E."/>
        </authorList>
    </citation>
    <scope>NUCLEOTIDE SEQUENCE</scope>
    <source>
        <strain evidence="1">Babe10</strain>
    </source>
</reference>
<dbReference type="Proteomes" id="UP001143856">
    <property type="component" value="Unassembled WGS sequence"/>
</dbReference>
<sequence length="563" mass="59578">MEPEKYIIDPNGDAIIRLRDFNAPFAVLKEGEELYVPIKTTAPAATGGLFGFASSDSTAPIDPGNPFRSVFASFSGTSAPSSTGVRFGFASSGTTAPTSTDGLFGSSATKPTSTSSLFGTAPSGTTQPPSTDGLFGSASFRNTAPAGGLFGSASSSTTKPASTGGLFGSASSSNNTGASLFGRMSGTSSSGPTAPSGSGGLFSFASPSGTTPPSGSATPTGTPGPVDSTSSADSVSSSGSPGVTSSSEDVQQPKLPSDDAKHESSEISIHPEEQTEPSTKSPELRLQVSSAHLKLASRYFQKALGGEFREAQPNIDGLLCIDASHWDRKALIIVLQIIHGQNRQVPKTLDLEMLAKIAVIVDYYDCHEVFDAFAELWLHRLKGRLILLHKLDRELLFLLLVSWVFRWAYEFKLATKIILRHSKGPLLTLDLPIPEAITCKFSATTIALIAANEALRAVGSSLDRLTRNFQQERPPCSFECASMNLGALSRQTYNSKELRDISNIFRNFEGQSVASTMEAARAIRSPNWKCGGSRGVLCNLASLVKTAMDKLEDVDGFDLKNFV</sequence>
<evidence type="ECO:0000313" key="2">
    <source>
        <dbReference type="Proteomes" id="UP001143856"/>
    </source>
</evidence>
<dbReference type="EMBL" id="JAPDGR010001801">
    <property type="protein sequence ID" value="KAJ2979490.1"/>
    <property type="molecule type" value="Genomic_DNA"/>
</dbReference>
<organism evidence="1 2">
    <name type="scientific">Xylaria curta</name>
    <dbReference type="NCBI Taxonomy" id="42375"/>
    <lineage>
        <taxon>Eukaryota</taxon>
        <taxon>Fungi</taxon>
        <taxon>Dikarya</taxon>
        <taxon>Ascomycota</taxon>
        <taxon>Pezizomycotina</taxon>
        <taxon>Sordariomycetes</taxon>
        <taxon>Xylariomycetidae</taxon>
        <taxon>Xylariales</taxon>
        <taxon>Xylariaceae</taxon>
        <taxon>Xylaria</taxon>
    </lineage>
</organism>
<keyword evidence="2" id="KW-1185">Reference proteome</keyword>
<gene>
    <name evidence="1" type="ORF">NUW58_g7185</name>
</gene>
<comment type="caution">
    <text evidence="1">The sequence shown here is derived from an EMBL/GenBank/DDBJ whole genome shotgun (WGS) entry which is preliminary data.</text>
</comment>
<protein>
    <submittedName>
        <fullName evidence="1">Uncharacterized protein</fullName>
    </submittedName>
</protein>
<accession>A0ACC1NJJ4</accession>
<name>A0ACC1NJJ4_9PEZI</name>